<dbReference type="EMBL" id="FPBH01000015">
    <property type="protein sequence ID" value="SFU20577.1"/>
    <property type="molecule type" value="Genomic_DNA"/>
</dbReference>
<dbReference type="SUPFAM" id="SSF51735">
    <property type="entry name" value="NAD(P)-binding Rossmann-fold domains"/>
    <property type="match status" value="1"/>
</dbReference>
<dbReference type="PANTHER" id="PTHR43205">
    <property type="entry name" value="PROSTAGLANDIN REDUCTASE"/>
    <property type="match status" value="1"/>
</dbReference>
<dbReference type="SMART" id="SM00829">
    <property type="entry name" value="PKS_ER"/>
    <property type="match status" value="1"/>
</dbReference>
<dbReference type="Pfam" id="PF16884">
    <property type="entry name" value="ADH_N_2"/>
    <property type="match status" value="1"/>
</dbReference>
<dbReference type="InterPro" id="IPR045010">
    <property type="entry name" value="MDR_fam"/>
</dbReference>
<dbReference type="InterPro" id="IPR041694">
    <property type="entry name" value="ADH_N_2"/>
</dbReference>
<dbReference type="InterPro" id="IPR036291">
    <property type="entry name" value="NAD(P)-bd_dom_sf"/>
</dbReference>
<dbReference type="InterPro" id="IPR011032">
    <property type="entry name" value="GroES-like_sf"/>
</dbReference>
<accession>A0A1I7E9G1</accession>
<organism evidence="3 4">
    <name type="scientific">Paraburkholderia aspalathi</name>
    <dbReference type="NCBI Taxonomy" id="1324617"/>
    <lineage>
        <taxon>Bacteria</taxon>
        <taxon>Pseudomonadati</taxon>
        <taxon>Pseudomonadota</taxon>
        <taxon>Betaproteobacteria</taxon>
        <taxon>Burkholderiales</taxon>
        <taxon>Burkholderiaceae</taxon>
        <taxon>Paraburkholderia</taxon>
    </lineage>
</organism>
<dbReference type="InterPro" id="IPR013149">
    <property type="entry name" value="ADH-like_C"/>
</dbReference>
<dbReference type="AlphaFoldDB" id="A0A1I7E9G1"/>
<evidence type="ECO:0000313" key="3">
    <source>
        <dbReference type="EMBL" id="SFU20577.1"/>
    </source>
</evidence>
<dbReference type="Proteomes" id="UP000198844">
    <property type="component" value="Unassembled WGS sequence"/>
</dbReference>
<name>A0A1I7E9G1_9BURK</name>
<proteinExistence type="predicted"/>
<evidence type="ECO:0000259" key="2">
    <source>
        <dbReference type="SMART" id="SM00829"/>
    </source>
</evidence>
<dbReference type="CDD" id="cd05288">
    <property type="entry name" value="PGDH"/>
    <property type="match status" value="1"/>
</dbReference>
<evidence type="ECO:0000313" key="4">
    <source>
        <dbReference type="Proteomes" id="UP000198844"/>
    </source>
</evidence>
<dbReference type="FunFam" id="3.40.50.720:FF:000121">
    <property type="entry name" value="Prostaglandin reductase 2"/>
    <property type="match status" value="1"/>
</dbReference>
<dbReference type="OrthoDB" id="9805663at2"/>
<dbReference type="SUPFAM" id="SSF50129">
    <property type="entry name" value="GroES-like"/>
    <property type="match status" value="1"/>
</dbReference>
<protein>
    <recommendedName>
        <fullName evidence="2">Enoyl reductase (ER) domain-containing protein</fullName>
    </recommendedName>
</protein>
<dbReference type="InterPro" id="IPR020843">
    <property type="entry name" value="ER"/>
</dbReference>
<sequence length="340" mass="36118">MQHNSQAQRIVLAARPEGEPKATDFRLEKMSIPGPALGQVLLQTLWLSLDPYMRGMMDDVESYVEPVALNQTMAGEVIARVLASRLDGYSPGDVVLAPIGWTTHGLSDGTRLRKIAPSTIPLEAHLGVLGMPGFTAYAGMAEIGKPKRGETVVVASASGPVGSLVGQIARRAGAKVVGIAGGAEKCSYVKEVFGFDVVIDHRKGNLGQALSDACPNGIDVYFENVGGPVWDAVFPLLNRFARVPVCGLIADYNGISGEDTITARDIMLMTLVKSYTIRGYINYDLEHLLPAFLADIAPGVEDGSIAHREQIVQGLENAPAALNGLLKGANFGKLVVKVAE</sequence>
<dbReference type="Gene3D" id="3.90.180.10">
    <property type="entry name" value="Medium-chain alcohol dehydrogenases, catalytic domain"/>
    <property type="match status" value="1"/>
</dbReference>
<dbReference type="Gene3D" id="3.40.50.720">
    <property type="entry name" value="NAD(P)-binding Rossmann-like Domain"/>
    <property type="match status" value="1"/>
</dbReference>
<dbReference type="PANTHER" id="PTHR43205:SF7">
    <property type="entry name" value="PROSTAGLANDIN REDUCTASE 1"/>
    <property type="match status" value="1"/>
</dbReference>
<dbReference type="GO" id="GO:0016628">
    <property type="term" value="F:oxidoreductase activity, acting on the CH-CH group of donors, NAD or NADP as acceptor"/>
    <property type="evidence" value="ECO:0007669"/>
    <property type="project" value="InterPro"/>
</dbReference>
<dbReference type="Pfam" id="PF00107">
    <property type="entry name" value="ADH_zinc_N"/>
    <property type="match status" value="1"/>
</dbReference>
<feature type="domain" description="Enoyl reductase (ER)" evidence="2">
    <location>
        <begin position="55"/>
        <end position="336"/>
    </location>
</feature>
<reference evidence="3 4" key="1">
    <citation type="submission" date="2016-10" db="EMBL/GenBank/DDBJ databases">
        <authorList>
            <person name="de Groot N.N."/>
        </authorList>
    </citation>
    <scope>NUCLEOTIDE SEQUENCE [LARGE SCALE GENOMIC DNA]</scope>
    <source>
        <strain evidence="3 4">LMG 27731</strain>
    </source>
</reference>
<dbReference type="RefSeq" id="WP_093637964.1">
    <property type="nucleotide sequence ID" value="NZ_FPBH01000015.1"/>
</dbReference>
<keyword evidence="1" id="KW-0560">Oxidoreductase</keyword>
<gene>
    <name evidence="3" type="ORF">SAMN05192563_101559</name>
</gene>
<evidence type="ECO:0000256" key="1">
    <source>
        <dbReference type="ARBA" id="ARBA00023002"/>
    </source>
</evidence>